<accession>D5AJP4</accession>
<evidence type="ECO:0000256" key="11">
    <source>
        <dbReference type="ARBA" id="ARBA00022597"/>
    </source>
</evidence>
<dbReference type="PROSITE" id="PS51096">
    <property type="entry name" value="PTS_EIIA_TYPE_4"/>
    <property type="match status" value="1"/>
</dbReference>
<dbReference type="AlphaFoldDB" id="D5AJP4"/>
<dbReference type="Gene3D" id="3.40.35.10">
    <property type="entry name" value="Phosphotransferase system, sorbose subfamily IIB component"/>
    <property type="match status" value="1"/>
</dbReference>
<evidence type="ECO:0000259" key="19">
    <source>
        <dbReference type="PROSITE" id="PS51096"/>
    </source>
</evidence>
<dbReference type="PANTHER" id="PTHR33799:SF1">
    <property type="entry name" value="PTS SYSTEM MANNOSE-SPECIFIC EIIAB COMPONENT-RELATED"/>
    <property type="match status" value="1"/>
</dbReference>
<evidence type="ECO:0000256" key="8">
    <source>
        <dbReference type="ARBA" id="ARBA00022475"/>
    </source>
</evidence>
<keyword evidence="7" id="KW-0813">Transport</keyword>
<comment type="function">
    <text evidence="16">The phosphoenolpyruvate-dependent sugar phosphotransferase system (sugar PTS), a major carbohydrate active transport system, catalyzes the phosphorylation of incoming sugar substrates concomitantly with their translocation across the cell membrane. The enzyme II ManXYZ PTS system is involved in mannose transport.</text>
</comment>
<dbReference type="SUPFAM" id="SSF52728">
    <property type="entry name" value="PTS IIb component"/>
    <property type="match status" value="1"/>
</dbReference>
<feature type="domain" description="PTS EIIA type-4" evidence="19">
    <location>
        <begin position="26"/>
        <end position="154"/>
    </location>
</feature>
<dbReference type="GO" id="GO:0005886">
    <property type="term" value="C:plasma membrane"/>
    <property type="evidence" value="ECO:0007669"/>
    <property type="project" value="UniProtKB-SubCell"/>
</dbReference>
<dbReference type="GO" id="GO:0016301">
    <property type="term" value="F:kinase activity"/>
    <property type="evidence" value="ECO:0007669"/>
    <property type="project" value="UniProtKB-KW"/>
</dbReference>
<dbReference type="InterPro" id="IPR036662">
    <property type="entry name" value="PTS_EIIA_man-typ_sf"/>
</dbReference>
<dbReference type="InterPro" id="IPR004701">
    <property type="entry name" value="PTS_EIIA_man-typ"/>
</dbReference>
<evidence type="ECO:0000256" key="2">
    <source>
        <dbReference type="ARBA" id="ARBA00004236"/>
    </source>
</evidence>
<sequence length="354" mass="38074">MVQFEHESPFNGFYMNKKNLGGSIMSIGIIIASHGEFAAGIHQSGSMIFGEQEKVQVVTFMPSEGPDDLYAKLNAAVDAFDADDEVLVLADLWSGSPFNQASRVAGENPDRKFAIITGLNLPMLIQAYTERMINAAAGVEEVAANIIKEAKDGIKVLPEELQPAEAAPVADAAPVALQGAIPPGTVIGDGKLKINLARIDTRLLHGQVATGWTPASKADRIIVASDTVAKDELRKQLIKQAAPGNVKANVVPIKKLIEVSKDPRFGNTHALILFETPQEALEAIEGGVEIKELNVGSMAHSTGKTMVNNVLSMDKDDVATFEKLRDLGVEFDVRKVPNDSKKDLFELINKANVQ</sequence>
<keyword evidence="13" id="KW-0598">Phosphotransferase system</keyword>
<comment type="catalytic activity">
    <reaction evidence="1">
        <text>D-mannose(out) + N(pros)-phospho-L-histidyl-[protein] = D-mannose 6-phosphate(in) + L-histidyl-[protein]</text>
        <dbReference type="Rhea" id="RHEA:49232"/>
        <dbReference type="Rhea" id="RHEA-COMP:9745"/>
        <dbReference type="Rhea" id="RHEA-COMP:9746"/>
        <dbReference type="ChEBI" id="CHEBI:4208"/>
        <dbReference type="ChEBI" id="CHEBI:29979"/>
        <dbReference type="ChEBI" id="CHEBI:58735"/>
        <dbReference type="ChEBI" id="CHEBI:64837"/>
        <dbReference type="EC" id="2.7.1.191"/>
    </reaction>
</comment>
<evidence type="ECO:0000256" key="7">
    <source>
        <dbReference type="ARBA" id="ARBA00022448"/>
    </source>
</evidence>
<keyword evidence="15" id="KW-0472">Membrane</keyword>
<evidence type="ECO:0000259" key="20">
    <source>
        <dbReference type="PROSITE" id="PS51101"/>
    </source>
</evidence>
<dbReference type="KEGG" id="ssw:SSGZ1_1603"/>
<gene>
    <name evidence="21" type="ordered locus">SSGZ1_1603</name>
</gene>
<keyword evidence="12 21" id="KW-0808">Transferase</keyword>
<evidence type="ECO:0000256" key="1">
    <source>
        <dbReference type="ARBA" id="ARBA00000514"/>
    </source>
</evidence>
<keyword evidence="14" id="KW-0418">Kinase</keyword>
<dbReference type="InterPro" id="IPR004720">
    <property type="entry name" value="PTS_IIB_sorbose-sp"/>
</dbReference>
<name>D5AJP4_STRGZ</name>
<evidence type="ECO:0000256" key="13">
    <source>
        <dbReference type="ARBA" id="ARBA00022683"/>
    </source>
</evidence>
<dbReference type="PROSITE" id="PS51101">
    <property type="entry name" value="PTS_EIIB_TYPE_4"/>
    <property type="match status" value="1"/>
</dbReference>
<keyword evidence="9" id="KW-0963">Cytoplasm</keyword>
<evidence type="ECO:0000256" key="10">
    <source>
        <dbReference type="ARBA" id="ARBA00022553"/>
    </source>
</evidence>
<dbReference type="CDD" id="cd00006">
    <property type="entry name" value="PTS_IIA_man"/>
    <property type="match status" value="1"/>
</dbReference>
<evidence type="ECO:0000256" key="18">
    <source>
        <dbReference type="ARBA" id="ARBA00032197"/>
    </source>
</evidence>
<dbReference type="PANTHER" id="PTHR33799">
    <property type="entry name" value="PTS PERMEASE-RELATED-RELATED"/>
    <property type="match status" value="1"/>
</dbReference>
<evidence type="ECO:0000256" key="16">
    <source>
        <dbReference type="ARBA" id="ARBA00023757"/>
    </source>
</evidence>
<evidence type="ECO:0000256" key="12">
    <source>
        <dbReference type="ARBA" id="ARBA00022679"/>
    </source>
</evidence>
<organism evidence="21 22">
    <name type="scientific">Streptococcus suis (strain GZ1)</name>
    <dbReference type="NCBI Taxonomy" id="423211"/>
    <lineage>
        <taxon>Bacteria</taxon>
        <taxon>Bacillati</taxon>
        <taxon>Bacillota</taxon>
        <taxon>Bacilli</taxon>
        <taxon>Lactobacillales</taxon>
        <taxon>Streptococcaceae</taxon>
        <taxon>Streptococcus</taxon>
    </lineage>
</organism>
<dbReference type="CDD" id="cd00001">
    <property type="entry name" value="PTS_IIB_man"/>
    <property type="match status" value="1"/>
</dbReference>
<dbReference type="InterPro" id="IPR051471">
    <property type="entry name" value="Bacterial_PTS_sugar_comp"/>
</dbReference>
<evidence type="ECO:0000256" key="14">
    <source>
        <dbReference type="ARBA" id="ARBA00022777"/>
    </source>
</evidence>
<dbReference type="EC" id="2.7.1.191" evidence="5"/>
<dbReference type="SUPFAM" id="SSF53062">
    <property type="entry name" value="PTS system fructose IIA component-like"/>
    <property type="match status" value="1"/>
</dbReference>
<dbReference type="GO" id="GO:0005737">
    <property type="term" value="C:cytoplasm"/>
    <property type="evidence" value="ECO:0007669"/>
    <property type="project" value="UniProtKB-SubCell"/>
</dbReference>
<keyword evidence="10" id="KW-0597">Phosphoprotein</keyword>
<keyword evidence="11" id="KW-0762">Sugar transport</keyword>
<evidence type="ECO:0000256" key="6">
    <source>
        <dbReference type="ARBA" id="ARBA00021685"/>
    </source>
</evidence>
<comment type="subcellular location">
    <subcellularLocation>
        <location evidence="2">Cell membrane</location>
    </subcellularLocation>
    <subcellularLocation>
        <location evidence="3">Cytoplasm</location>
    </subcellularLocation>
</comment>
<evidence type="ECO:0000256" key="5">
    <source>
        <dbReference type="ARBA" id="ARBA00011929"/>
    </source>
</evidence>
<evidence type="ECO:0000256" key="3">
    <source>
        <dbReference type="ARBA" id="ARBA00004496"/>
    </source>
</evidence>
<evidence type="ECO:0000313" key="22">
    <source>
        <dbReference type="Proteomes" id="UP000002359"/>
    </source>
</evidence>
<protein>
    <recommendedName>
        <fullName evidence="6">PTS system mannose-specific EIIAB component</fullName>
        <ecNumber evidence="5">2.7.1.191</ecNumber>
    </recommendedName>
    <alternativeName>
        <fullName evidence="18">EIIAB-Man</fullName>
    </alternativeName>
    <alternativeName>
        <fullName evidence="17">EIII-Man</fullName>
    </alternativeName>
</protein>
<dbReference type="PATRIC" id="fig|423211.3.peg.1578"/>
<dbReference type="HOGENOM" id="CLU_074797_0_0_9"/>
<dbReference type="Pfam" id="PF03610">
    <property type="entry name" value="EIIA-man"/>
    <property type="match status" value="1"/>
</dbReference>
<dbReference type="Proteomes" id="UP000002359">
    <property type="component" value="Chromosome"/>
</dbReference>
<dbReference type="GO" id="GO:0008982">
    <property type="term" value="F:protein-N(PI)-phosphohistidine-sugar phosphotransferase activity"/>
    <property type="evidence" value="ECO:0007669"/>
    <property type="project" value="InterPro"/>
</dbReference>
<reference evidence="21 22" key="1">
    <citation type="journal article" date="2009" name="J. Infect. Dis.">
        <title>Clinical, experimental, and genomic differences between intermediately pathogenic, highly pathogenic, and epidemic Streptococcus suis.</title>
        <authorList>
            <person name="Ye C."/>
            <person name="Zheng H."/>
            <person name="Zhang J."/>
            <person name="Jing H."/>
            <person name="Wang L."/>
            <person name="Xiong Y."/>
            <person name="Wang W."/>
            <person name="Zhou Z."/>
            <person name="Sun Q."/>
            <person name="Luo X."/>
            <person name="Du H."/>
            <person name="Gottschalk M."/>
            <person name="Xu J."/>
        </authorList>
    </citation>
    <scope>NUCLEOTIDE SEQUENCE [LARGE SCALE GENOMIC DNA]</scope>
    <source>
        <strain evidence="21 22">GZ1</strain>
    </source>
</reference>
<dbReference type="Gene3D" id="3.40.50.510">
    <property type="entry name" value="Phosphotransferase system, mannose-type IIA component"/>
    <property type="match status" value="1"/>
</dbReference>
<evidence type="ECO:0000256" key="17">
    <source>
        <dbReference type="ARBA" id="ARBA00030229"/>
    </source>
</evidence>
<proteinExistence type="predicted"/>
<comment type="subunit">
    <text evidence="4">Homodimer.</text>
</comment>
<evidence type="ECO:0000256" key="15">
    <source>
        <dbReference type="ARBA" id="ARBA00023136"/>
    </source>
</evidence>
<evidence type="ECO:0000256" key="9">
    <source>
        <dbReference type="ARBA" id="ARBA00022490"/>
    </source>
</evidence>
<keyword evidence="8" id="KW-1003">Cell membrane</keyword>
<dbReference type="Pfam" id="PF03830">
    <property type="entry name" value="PTSIIB_sorb"/>
    <property type="match status" value="1"/>
</dbReference>
<feature type="domain" description="PTS EIIB type-4" evidence="20">
    <location>
        <begin position="190"/>
        <end position="354"/>
    </location>
</feature>
<dbReference type="EMBL" id="CP000837">
    <property type="protein sequence ID" value="ADE32059.1"/>
    <property type="molecule type" value="Genomic_DNA"/>
</dbReference>
<dbReference type="GO" id="GO:0009401">
    <property type="term" value="P:phosphoenolpyruvate-dependent sugar phosphotransferase system"/>
    <property type="evidence" value="ECO:0007669"/>
    <property type="project" value="UniProtKB-KW"/>
</dbReference>
<dbReference type="InterPro" id="IPR033887">
    <property type="entry name" value="PTS_IIA_man"/>
</dbReference>
<evidence type="ECO:0000313" key="21">
    <source>
        <dbReference type="EMBL" id="ADE32059.1"/>
    </source>
</evidence>
<evidence type="ECO:0000256" key="4">
    <source>
        <dbReference type="ARBA" id="ARBA00011738"/>
    </source>
</evidence>
<dbReference type="InterPro" id="IPR036667">
    <property type="entry name" value="PTS_IIB_sorbose-sp_sf"/>
</dbReference>